<dbReference type="PANTHER" id="PTHR43109:SF3">
    <property type="entry name" value="DYNEIN AXONEMAL ASSEMBLY FACTOR 8"/>
    <property type="match status" value="1"/>
</dbReference>
<reference evidence="6" key="1">
    <citation type="submission" date="2022-08" db="UniProtKB">
        <authorList>
            <consortium name="EnsemblMetazoa"/>
        </authorList>
    </citation>
    <scope>IDENTIFICATION</scope>
    <source>
        <strain evidence="6">05x7-T-G4-1.051#20</strain>
    </source>
</reference>
<feature type="compositionally biased region" description="Basic and acidic residues" evidence="4">
    <location>
        <begin position="147"/>
        <end position="161"/>
    </location>
</feature>
<dbReference type="Gene3D" id="3.30.70.141">
    <property type="entry name" value="Nucleoside diphosphate kinase-like domain"/>
    <property type="match status" value="3"/>
</dbReference>
<dbReference type="OrthoDB" id="2162449at2759"/>
<feature type="region of interest" description="Disordered" evidence="4">
    <location>
        <begin position="192"/>
        <end position="238"/>
    </location>
</feature>
<feature type="region of interest" description="Disordered" evidence="4">
    <location>
        <begin position="349"/>
        <end position="437"/>
    </location>
</feature>
<protein>
    <recommendedName>
        <fullName evidence="5">Nucleoside diphosphate kinase-like domain-containing protein</fullName>
    </recommendedName>
</protein>
<organism evidence="6 7">
    <name type="scientific">Magallana gigas</name>
    <name type="common">Pacific oyster</name>
    <name type="synonym">Crassostrea gigas</name>
    <dbReference type="NCBI Taxonomy" id="29159"/>
    <lineage>
        <taxon>Eukaryota</taxon>
        <taxon>Metazoa</taxon>
        <taxon>Spiralia</taxon>
        <taxon>Lophotrochozoa</taxon>
        <taxon>Mollusca</taxon>
        <taxon>Bivalvia</taxon>
        <taxon>Autobranchia</taxon>
        <taxon>Pteriomorphia</taxon>
        <taxon>Ostreida</taxon>
        <taxon>Ostreoidea</taxon>
        <taxon>Ostreidae</taxon>
        <taxon>Magallana</taxon>
    </lineage>
</organism>
<evidence type="ECO:0000256" key="4">
    <source>
        <dbReference type="SAM" id="MobiDB-lite"/>
    </source>
</evidence>
<dbReference type="Proteomes" id="UP000005408">
    <property type="component" value="Unassembled WGS sequence"/>
</dbReference>
<feature type="compositionally biased region" description="Basic and acidic residues" evidence="4">
    <location>
        <begin position="422"/>
        <end position="437"/>
    </location>
</feature>
<feature type="region of interest" description="Disordered" evidence="4">
    <location>
        <begin position="500"/>
        <end position="519"/>
    </location>
</feature>
<name>A0A8W8KVQ9_MAGGI</name>
<keyword evidence="7" id="KW-1185">Reference proteome</keyword>
<sequence length="1777" mass="198649">MDSSDDNSDSELFLTAAGGYEFPPVPEHSQLKPKLDSIFAEVEKNLPSIDFDLSDVSSDNEDQEIFHRSLFNTSLFDDDKDLDTSQCGDTFSGLSQPNIDSVSLTNVRVDVDTQAVEIQGNVAAAAIGHPERPRAQAKSTSWTEVVIESHDEKDKFKERKTASNNATKTSTGTQMDEDLSPMAGAMSVMEQELDNEDKYRPNSTEEELEKHEKESTSETASKVSSASSSGVGTYNSGDKRMNKLVTTEEIRRNEKKLVSNMVPTSAPKLLSNNLNIDLILCSLDEEHRMNSSVPPVVREAWARQQRIQSLIGAGEGSNRFLNEHKEEENTPSQTLIQRLAEFSMTQSGEDMTDIDPLTGAQTPRDTDADVIETDNRSKSPLFTRRKPPPEEQKEKKTTSTSCGTNTNNNDGPLRIITPTPKNKLEAEKNPESKRERETVFIDLRNHDQKVKEQQQIISRVQQVLHISHESESSSDSDSEDDMQTWFEQRRRLKQTLATRGVNADALPNKPKPKSAEPFKHPNRVINLSELDNRLVAKIKPETTDEELSEEQKAALEKERKIKEEERERQRKIEEARKQREEREAERQSRLRLAKRLEVLRPTASVSGKQDCAETTPVMFDLEASYEPSPSTLPPFLPSDKEILLLTIHLSSNGEIILHRGKSKSVDTGLGLSASYTVLLTWLLSMVPENYDFLIKKPEELEQVPFYPPFYVLGMQQLLMDEDLCLVVAVTPHPLCDTKGIPNKQKKSKTKLKDEVKNNTPFQQFLTKFLSTNTLHTVCPWLQAVVPIDISCPSQDPEDTATYVYRAPLPIITTKPLSTFIQMNPDPQAAQKVFNTPVGFFWQTVDNEESSFDHGLGDSEVNYDTQLTMSLVYKKIFQEPPAMSGIFNKIMQEGLDLSGVRLLYPVQELLDKPSVPNQSNRVQSNIEFLNKVGPVLALGLRGTFARAIWLDAVGPTDPALARRTDPNSLCALFGGASRDECLLFSPRNPSRVHSELTRWFAGRVPPGGVIDVGTPYTRKDHLRSGSPKGQKAKKTTSIGELTEERPASGQSKKSSSHHSLMDSHTQHRPPAALTATTTSEIILVISPVVRPQYIGIIMASCQRKGFRIRGVRRQKLTTKKVASLGIDSSLLRAFCPGISDNGVPSQASKHAEATSPCFLLLLEKENAAHNAASLIESCMIQLTLKGLMENMQSTVDHYLESKHMFYSARYSDNLLVNLGGDFSKCVDHEIQVNPNFVVPKLYTNPEMEQIVILILLGHEIQKNSGMFVGKLLGMIPFGKLTTVVPLKEGFELLGMKWLPGLTTSQAKEVTPCEVGDRLWKDNIHTLVSEPALVLALRGIDAFRRLEAVVPLAQPGRGKDSHIDYIMSRNAEESYGFARAFFTDKEIFSDPTARHLLMYLPQVRHHIQGFGSRSHSIKTDVMTESMFDVMLSGPQPISTLLVIKPRAVKKHLTKILRKVMLEGFTVVGLRLGVVSQEEELVCLIDEDGELDSDRLDQHKKYLSSGPSLILALERENAVKKLLDLLGPCDPLSARRQSQFLWRGTFGMDTVANGLHGSQNFPHAVQELKLFFKDGLCCNETDELRDLEDDYYDEDEIIGPAIDSLLDMTKGDKRNVQITNMQGDTDHSAIEIQLLLQTTCIVLKPPLLKIHDRGHYAYVDIVEELLKQEFEIVGARMVWFTQEQAEVFLHIINAGSYKQVPMLLAGPSLVFALQRDNAVLSFDSILGSDFGADSIIGKYGGGIFRPADIKQAHRMLGFFFEDLMPGSQIKITPKDEAVRS</sequence>
<feature type="region of interest" description="Disordered" evidence="4">
    <location>
        <begin position="130"/>
        <end position="179"/>
    </location>
</feature>
<dbReference type="OMA" id="ADPINNG"/>
<dbReference type="Pfam" id="PF00334">
    <property type="entry name" value="NDK"/>
    <property type="match status" value="1"/>
</dbReference>
<feature type="region of interest" description="Disordered" evidence="4">
    <location>
        <begin position="1010"/>
        <end position="1071"/>
    </location>
</feature>
<dbReference type="InterPro" id="IPR034907">
    <property type="entry name" value="NDK-like_dom"/>
</dbReference>
<evidence type="ECO:0000259" key="5">
    <source>
        <dbReference type="SMART" id="SM00562"/>
    </source>
</evidence>
<evidence type="ECO:0000256" key="1">
    <source>
        <dbReference type="ARBA" id="ARBA00004496"/>
    </source>
</evidence>
<comment type="similarity">
    <text evidence="3">Belongs to the NDK family.</text>
</comment>
<feature type="compositionally biased region" description="Low complexity" evidence="4">
    <location>
        <begin position="217"/>
        <end position="229"/>
    </location>
</feature>
<dbReference type="SUPFAM" id="SSF54919">
    <property type="entry name" value="Nucleoside diphosphate kinase, NDK"/>
    <property type="match status" value="4"/>
</dbReference>
<proteinExistence type="inferred from homology"/>
<comment type="subcellular location">
    <subcellularLocation>
        <location evidence="1">Cytoplasm</location>
    </subcellularLocation>
</comment>
<dbReference type="GO" id="GO:0005879">
    <property type="term" value="C:axonemal microtubule"/>
    <property type="evidence" value="ECO:0007669"/>
    <property type="project" value="TreeGrafter"/>
</dbReference>
<feature type="compositionally biased region" description="Low complexity" evidence="4">
    <location>
        <begin position="398"/>
        <end position="409"/>
    </location>
</feature>
<feature type="compositionally biased region" description="Polar residues" evidence="4">
    <location>
        <begin position="162"/>
        <end position="174"/>
    </location>
</feature>
<dbReference type="SMART" id="SM00562">
    <property type="entry name" value="NDK"/>
    <property type="match status" value="1"/>
</dbReference>
<dbReference type="InterPro" id="IPR036850">
    <property type="entry name" value="NDK-like_dom_sf"/>
</dbReference>
<accession>A0A8W8KVQ9</accession>
<keyword evidence="2" id="KW-0963">Cytoplasm</keyword>
<evidence type="ECO:0000256" key="2">
    <source>
        <dbReference type="ARBA" id="ARBA00022490"/>
    </source>
</evidence>
<dbReference type="PANTHER" id="PTHR43109">
    <property type="entry name" value="NUCLEOSIDE DIPHOSPHATE KINASE 7"/>
    <property type="match status" value="1"/>
</dbReference>
<feature type="domain" description="Nucleoside diphosphate kinase-like" evidence="5">
    <location>
        <begin position="1437"/>
        <end position="1576"/>
    </location>
</feature>
<feature type="compositionally biased region" description="Basic and acidic residues" evidence="4">
    <location>
        <begin position="387"/>
        <end position="397"/>
    </location>
</feature>
<evidence type="ECO:0000256" key="3">
    <source>
        <dbReference type="PROSITE-ProRule" id="PRU00706"/>
    </source>
</evidence>
<feature type="compositionally biased region" description="Basic and acidic residues" evidence="4">
    <location>
        <begin position="549"/>
        <end position="587"/>
    </location>
</feature>
<evidence type="ECO:0000313" key="6">
    <source>
        <dbReference type="EnsemblMetazoa" id="G25487.1:cds"/>
    </source>
</evidence>
<evidence type="ECO:0000313" key="7">
    <source>
        <dbReference type="Proteomes" id="UP000005408"/>
    </source>
</evidence>
<dbReference type="PROSITE" id="PS51374">
    <property type="entry name" value="NDPK_LIKE"/>
    <property type="match status" value="3"/>
</dbReference>
<dbReference type="EnsemblMetazoa" id="G25487.1">
    <property type="protein sequence ID" value="G25487.1:cds"/>
    <property type="gene ID" value="G25487"/>
</dbReference>
<feature type="region of interest" description="Disordered" evidence="4">
    <location>
        <begin position="539"/>
        <end position="587"/>
    </location>
</feature>
<comment type="caution">
    <text evidence="3">Lacks conserved residue(s) required for the propagation of feature annotation.</text>
</comment>